<name>A0A4P9YAC3_9FUNG</name>
<protein>
    <submittedName>
        <fullName evidence="2">Uncharacterized protein</fullName>
    </submittedName>
</protein>
<feature type="compositionally biased region" description="Polar residues" evidence="1">
    <location>
        <begin position="142"/>
        <end position="158"/>
    </location>
</feature>
<evidence type="ECO:0000256" key="1">
    <source>
        <dbReference type="SAM" id="MobiDB-lite"/>
    </source>
</evidence>
<organism evidence="2 3">
    <name type="scientific">Piptocephalis cylindrospora</name>
    <dbReference type="NCBI Taxonomy" id="1907219"/>
    <lineage>
        <taxon>Eukaryota</taxon>
        <taxon>Fungi</taxon>
        <taxon>Fungi incertae sedis</taxon>
        <taxon>Zoopagomycota</taxon>
        <taxon>Zoopagomycotina</taxon>
        <taxon>Zoopagomycetes</taxon>
        <taxon>Zoopagales</taxon>
        <taxon>Piptocephalidaceae</taxon>
        <taxon>Piptocephalis</taxon>
    </lineage>
</organism>
<feature type="region of interest" description="Disordered" evidence="1">
    <location>
        <begin position="77"/>
        <end position="183"/>
    </location>
</feature>
<feature type="compositionally biased region" description="Acidic residues" evidence="1">
    <location>
        <begin position="109"/>
        <end position="119"/>
    </location>
</feature>
<keyword evidence="3" id="KW-1185">Reference proteome</keyword>
<reference evidence="3" key="1">
    <citation type="journal article" date="2018" name="Nat. Microbiol.">
        <title>Leveraging single-cell genomics to expand the fungal tree of life.</title>
        <authorList>
            <person name="Ahrendt S.R."/>
            <person name="Quandt C.A."/>
            <person name="Ciobanu D."/>
            <person name="Clum A."/>
            <person name="Salamov A."/>
            <person name="Andreopoulos B."/>
            <person name="Cheng J.F."/>
            <person name="Woyke T."/>
            <person name="Pelin A."/>
            <person name="Henrissat B."/>
            <person name="Reynolds N.K."/>
            <person name="Benny G.L."/>
            <person name="Smith M.E."/>
            <person name="James T.Y."/>
            <person name="Grigoriev I.V."/>
        </authorList>
    </citation>
    <scope>NUCLEOTIDE SEQUENCE [LARGE SCALE GENOMIC DNA]</scope>
</reference>
<dbReference type="OrthoDB" id="5393235at2759"/>
<evidence type="ECO:0000313" key="2">
    <source>
        <dbReference type="EMBL" id="RKP15020.1"/>
    </source>
</evidence>
<dbReference type="EMBL" id="KZ987766">
    <property type="protein sequence ID" value="RKP15020.1"/>
    <property type="molecule type" value="Genomic_DNA"/>
</dbReference>
<evidence type="ECO:0000313" key="3">
    <source>
        <dbReference type="Proteomes" id="UP000267251"/>
    </source>
</evidence>
<accession>A0A4P9YAC3</accession>
<dbReference type="Pfam" id="PF11595">
    <property type="entry name" value="DUF3245"/>
    <property type="match status" value="1"/>
</dbReference>
<feature type="compositionally biased region" description="Polar residues" evidence="1">
    <location>
        <begin position="35"/>
        <end position="52"/>
    </location>
</feature>
<proteinExistence type="predicted"/>
<feature type="compositionally biased region" description="Low complexity" evidence="1">
    <location>
        <begin position="127"/>
        <end position="141"/>
    </location>
</feature>
<feature type="region of interest" description="Disordered" evidence="1">
    <location>
        <begin position="31"/>
        <end position="64"/>
    </location>
</feature>
<dbReference type="Proteomes" id="UP000267251">
    <property type="component" value="Unassembled WGS sequence"/>
</dbReference>
<gene>
    <name evidence="2" type="ORF">BJ684DRAFT_14700</name>
</gene>
<sequence>MAKKETLKDNEDLATRLTVSAHMARQLVSSWLPPVTNSEQEGSAAQVTTSETGGDALESRPPRLGLGAKFLSHRAAMQHGLGKSEPLRRKLTGQDGGKKAVLSQSDQALSEEEEEEEEESRTRHASKTSSSAPSSTSSKSTLNAYLSKSRPGQSSGITKNKNKKKKKKGKGNAPSESGPPHKS</sequence>
<dbReference type="InterPro" id="IPR021641">
    <property type="entry name" value="DUF3245"/>
</dbReference>
<feature type="compositionally biased region" description="Basic residues" evidence="1">
    <location>
        <begin position="160"/>
        <end position="170"/>
    </location>
</feature>
<dbReference type="AlphaFoldDB" id="A0A4P9YAC3"/>